<dbReference type="Proteomes" id="UP000887567">
    <property type="component" value="Unplaced"/>
</dbReference>
<organism evidence="1 2">
    <name type="scientific">Exaiptasia diaphana</name>
    <name type="common">Tropical sea anemone</name>
    <name type="synonym">Aiptasia pulchella</name>
    <dbReference type="NCBI Taxonomy" id="2652724"/>
    <lineage>
        <taxon>Eukaryota</taxon>
        <taxon>Metazoa</taxon>
        <taxon>Cnidaria</taxon>
        <taxon>Anthozoa</taxon>
        <taxon>Hexacorallia</taxon>
        <taxon>Actiniaria</taxon>
        <taxon>Aiptasiidae</taxon>
        <taxon>Exaiptasia</taxon>
    </lineage>
</organism>
<proteinExistence type="predicted"/>
<sequence length="349" mass="39654">MSTKNYHLAEVYRSQNGLEPKQVITSTTHQENSIDSNDSFSVLGLKSSLKDEDFSHTSSGIEHHLKKSDWILVFLENNYDAIDDDSLRYSLSEELLDKIGFERDSNAVKTMLSRSKLLRNDVDPIDIVKRYVVDEFKYNPVLANGCDLAKEEVRVQEQKPELKIVHVDTTDAVMDKRETYSVDDDICDDDVVLFHGTDIKSAFDISFGGIDVCTGSQKRDFSDGSGFYLTDKFENAKNWALSITQKPAILIFTIPKHFLKKANILNLSSEMQWKEIVDANRSGILDRDMRKTLKEYDGIEGPCTGLSETDNLVDSRQPLPNTYQLCITNEDFADKISGYLSKIVVYDRI</sequence>
<dbReference type="EnsemblMetazoa" id="XM_021060007.2">
    <property type="protein sequence ID" value="XP_020915666.1"/>
    <property type="gene ID" value="LOC110253134"/>
</dbReference>
<protein>
    <submittedName>
        <fullName evidence="1">Uncharacterized protein</fullName>
    </submittedName>
</protein>
<evidence type="ECO:0000313" key="2">
    <source>
        <dbReference type="Proteomes" id="UP000887567"/>
    </source>
</evidence>
<accession>A0A913Y6V8</accession>
<dbReference type="GeneID" id="110253134"/>
<keyword evidence="2" id="KW-1185">Reference proteome</keyword>
<reference evidence="1" key="1">
    <citation type="submission" date="2022-11" db="UniProtKB">
        <authorList>
            <consortium name="EnsemblMetazoa"/>
        </authorList>
    </citation>
    <scope>IDENTIFICATION</scope>
</reference>
<dbReference type="KEGG" id="epa:110253134"/>
<dbReference type="Pfam" id="PF13151">
    <property type="entry name" value="DUF3990"/>
    <property type="match status" value="1"/>
</dbReference>
<dbReference type="RefSeq" id="XP_020915666.1">
    <property type="nucleotide sequence ID" value="XM_021060007.2"/>
</dbReference>
<name>A0A913Y6V8_EXADI</name>
<evidence type="ECO:0000313" key="1">
    <source>
        <dbReference type="EnsemblMetazoa" id="XP_020915666.1"/>
    </source>
</evidence>
<dbReference type="OrthoDB" id="2326767at2759"/>
<dbReference type="InterPro" id="IPR025051">
    <property type="entry name" value="DUF3990"/>
</dbReference>
<dbReference type="AlphaFoldDB" id="A0A913Y6V8"/>
<dbReference type="Gene3D" id="3.90.175.10">
    <property type="entry name" value="Diphtheria Toxin, domain 1"/>
    <property type="match status" value="1"/>
</dbReference>